<accession>A0AAE0SQE4</accession>
<organism evidence="1 2">
    <name type="scientific">Potamilus streckersoni</name>
    <dbReference type="NCBI Taxonomy" id="2493646"/>
    <lineage>
        <taxon>Eukaryota</taxon>
        <taxon>Metazoa</taxon>
        <taxon>Spiralia</taxon>
        <taxon>Lophotrochozoa</taxon>
        <taxon>Mollusca</taxon>
        <taxon>Bivalvia</taxon>
        <taxon>Autobranchia</taxon>
        <taxon>Heteroconchia</taxon>
        <taxon>Palaeoheterodonta</taxon>
        <taxon>Unionida</taxon>
        <taxon>Unionoidea</taxon>
        <taxon>Unionidae</taxon>
        <taxon>Ambleminae</taxon>
        <taxon>Lampsilini</taxon>
        <taxon>Potamilus</taxon>
    </lineage>
</organism>
<gene>
    <name evidence="1" type="ORF">CHS0354_032423</name>
</gene>
<name>A0AAE0SQE4_9BIVA</name>
<protein>
    <submittedName>
        <fullName evidence="1">Uncharacterized protein</fullName>
    </submittedName>
</protein>
<reference evidence="1" key="1">
    <citation type="journal article" date="2021" name="Genome Biol. Evol.">
        <title>A High-Quality Reference Genome for a Parasitic Bivalve with Doubly Uniparental Inheritance (Bivalvia: Unionida).</title>
        <authorList>
            <person name="Smith C.H."/>
        </authorList>
    </citation>
    <scope>NUCLEOTIDE SEQUENCE</scope>
    <source>
        <strain evidence="1">CHS0354</strain>
    </source>
</reference>
<reference evidence="1" key="3">
    <citation type="submission" date="2023-05" db="EMBL/GenBank/DDBJ databases">
        <authorList>
            <person name="Smith C.H."/>
        </authorList>
    </citation>
    <scope>NUCLEOTIDE SEQUENCE</scope>
    <source>
        <strain evidence="1">CHS0354</strain>
        <tissue evidence="1">Mantle</tissue>
    </source>
</reference>
<evidence type="ECO:0000313" key="2">
    <source>
        <dbReference type="Proteomes" id="UP001195483"/>
    </source>
</evidence>
<evidence type="ECO:0000313" key="1">
    <source>
        <dbReference type="EMBL" id="KAK3595916.1"/>
    </source>
</evidence>
<dbReference type="AlphaFoldDB" id="A0AAE0SQE4"/>
<dbReference type="EMBL" id="JAEAOA010001917">
    <property type="protein sequence ID" value="KAK3595916.1"/>
    <property type="molecule type" value="Genomic_DNA"/>
</dbReference>
<comment type="caution">
    <text evidence="1">The sequence shown here is derived from an EMBL/GenBank/DDBJ whole genome shotgun (WGS) entry which is preliminary data.</text>
</comment>
<dbReference type="Proteomes" id="UP001195483">
    <property type="component" value="Unassembled WGS sequence"/>
</dbReference>
<keyword evidence="2" id="KW-1185">Reference proteome</keyword>
<proteinExistence type="predicted"/>
<reference evidence="1" key="2">
    <citation type="journal article" date="2021" name="Genome Biol. Evol.">
        <title>Developing a high-quality reference genome for a parasitic bivalve with doubly uniparental inheritance (Bivalvia: Unionida).</title>
        <authorList>
            <person name="Smith C.H."/>
        </authorList>
    </citation>
    <scope>NUCLEOTIDE SEQUENCE</scope>
    <source>
        <strain evidence="1">CHS0354</strain>
        <tissue evidence="1">Mantle</tissue>
    </source>
</reference>
<sequence length="140" mass="16179">MVRILDSHMCVGYCCGPSSKTKRVQKRMTSINGDETTTNSGNPVRQVVSDDVGVFDGFISSNSIMSETHRYLILSGYRNVFVSLFQLPTPRLPGHIERPVNRQMAAAGRRGERRIWFLRLCFPCYRQMMVGRQRRRERHI</sequence>